<dbReference type="SUPFAM" id="SSF48435">
    <property type="entry name" value="Bacterial muramidases"/>
    <property type="match status" value="1"/>
</dbReference>
<feature type="transmembrane region" description="Helical" evidence="2">
    <location>
        <begin position="21"/>
        <end position="43"/>
    </location>
</feature>
<protein>
    <submittedName>
        <fullName evidence="3">Uncharacterized protein</fullName>
    </submittedName>
</protein>
<name>A0A383E814_9ZZZZ</name>
<dbReference type="GO" id="GO:0004553">
    <property type="term" value="F:hydrolase activity, hydrolyzing O-glycosyl compounds"/>
    <property type="evidence" value="ECO:0007669"/>
    <property type="project" value="InterPro"/>
</dbReference>
<dbReference type="Gene3D" id="1.25.20.10">
    <property type="entry name" value="Bacterial muramidases"/>
    <property type="match status" value="1"/>
</dbReference>
<evidence type="ECO:0000256" key="2">
    <source>
        <dbReference type="SAM" id="Phobius"/>
    </source>
</evidence>
<keyword evidence="2" id="KW-1133">Transmembrane helix</keyword>
<sequence length="178" mass="20794">VSGFYFSSWLGQRSLTKNNKLLATVVGAFVCSLSSFFSIGAWATQPLTLPEDIFEKDRARYLEVEKKLLTYSKRSVQHLDNDIYELAHYPLYPYLLRLKLERTMSIRTKREVKQFLEDFNGQPVSYGVRYKWLNYLAKNDYRSTFLDNYRPGMGARLTCIALNYRLKEGESEQAILSE</sequence>
<keyword evidence="2" id="KW-0472">Membrane</keyword>
<evidence type="ECO:0000256" key="1">
    <source>
        <dbReference type="ARBA" id="ARBA00022729"/>
    </source>
</evidence>
<accession>A0A383E814</accession>
<feature type="non-terminal residue" evidence="3">
    <location>
        <position position="1"/>
    </location>
</feature>
<evidence type="ECO:0000313" key="3">
    <source>
        <dbReference type="EMBL" id="SVE53002.1"/>
    </source>
</evidence>
<dbReference type="InterPro" id="IPR008939">
    <property type="entry name" value="Lytic_TGlycosylase_superhlx_U"/>
</dbReference>
<proteinExistence type="predicted"/>
<dbReference type="GO" id="GO:0042597">
    <property type="term" value="C:periplasmic space"/>
    <property type="evidence" value="ECO:0007669"/>
    <property type="project" value="InterPro"/>
</dbReference>
<feature type="non-terminal residue" evidence="3">
    <location>
        <position position="178"/>
    </location>
</feature>
<organism evidence="3">
    <name type="scientific">marine metagenome</name>
    <dbReference type="NCBI Taxonomy" id="408172"/>
    <lineage>
        <taxon>unclassified sequences</taxon>
        <taxon>metagenomes</taxon>
        <taxon>ecological metagenomes</taxon>
    </lineage>
</organism>
<reference evidence="3" key="1">
    <citation type="submission" date="2018-05" db="EMBL/GenBank/DDBJ databases">
        <authorList>
            <person name="Lanie J.A."/>
            <person name="Ng W.-L."/>
            <person name="Kazmierczak K.M."/>
            <person name="Andrzejewski T.M."/>
            <person name="Davidsen T.M."/>
            <person name="Wayne K.J."/>
            <person name="Tettelin H."/>
            <person name="Glass J.I."/>
            <person name="Rusch D."/>
            <person name="Podicherti R."/>
            <person name="Tsui H.-C.T."/>
            <person name="Winkler M.E."/>
        </authorList>
    </citation>
    <scope>NUCLEOTIDE SEQUENCE</scope>
</reference>
<dbReference type="EMBL" id="UINC01223701">
    <property type="protein sequence ID" value="SVE53002.1"/>
    <property type="molecule type" value="Genomic_DNA"/>
</dbReference>
<keyword evidence="2" id="KW-0812">Transmembrane</keyword>
<gene>
    <name evidence="3" type="ORF">METZ01_LOCUS505856</name>
</gene>
<dbReference type="AlphaFoldDB" id="A0A383E814"/>
<keyword evidence="1" id="KW-0732">Signal</keyword>